<dbReference type="Gene3D" id="3.30.70.100">
    <property type="match status" value="1"/>
</dbReference>
<keyword evidence="4" id="KW-1185">Reference proteome</keyword>
<dbReference type="InterPro" id="IPR013097">
    <property type="entry name" value="Dabb"/>
</dbReference>
<protein>
    <submittedName>
        <fullName evidence="3">Stress responsive A/B barrel domain-containing protein</fullName>
    </submittedName>
</protein>
<feature type="domain" description="Stress-response A/B barrel" evidence="2">
    <location>
        <begin position="3"/>
        <end position="105"/>
    </location>
</feature>
<dbReference type="InterPro" id="IPR044662">
    <property type="entry name" value="HS1/DABB1-like"/>
</dbReference>
<evidence type="ECO:0000259" key="2">
    <source>
        <dbReference type="PROSITE" id="PS51502"/>
    </source>
</evidence>
<gene>
    <name evidence="3" type="ORF">IWX46DRAFT_637746</name>
</gene>
<comment type="subunit">
    <text evidence="1">Homodimer.</text>
</comment>
<dbReference type="PROSITE" id="PS51502">
    <property type="entry name" value="S_R_A_B_BARREL"/>
    <property type="match status" value="1"/>
</dbReference>
<reference evidence="3 4" key="1">
    <citation type="submission" date="2024-04" db="EMBL/GenBank/DDBJ databases">
        <title>Phyllosticta paracitricarpa is synonymous to the EU quarantine fungus P. citricarpa based on phylogenomic analyses.</title>
        <authorList>
            <consortium name="Lawrence Berkeley National Laboratory"/>
            <person name="Van Ingen-Buijs V.A."/>
            <person name="Van Westerhoven A.C."/>
            <person name="Haridas S."/>
            <person name="Skiadas P."/>
            <person name="Martin F."/>
            <person name="Groenewald J.Z."/>
            <person name="Crous P.W."/>
            <person name="Seidl M.F."/>
        </authorList>
    </citation>
    <scope>NUCLEOTIDE SEQUENCE [LARGE SCALE GENOMIC DNA]</scope>
    <source>
        <strain evidence="3 4">CBS 122670</strain>
    </source>
</reference>
<dbReference type="Pfam" id="PF07876">
    <property type="entry name" value="Dabb"/>
    <property type="match status" value="1"/>
</dbReference>
<dbReference type="EMBL" id="JBBPDW010000004">
    <property type="protein sequence ID" value="KAK7553336.1"/>
    <property type="molecule type" value="Genomic_DNA"/>
</dbReference>
<comment type="caution">
    <text evidence="3">The sequence shown here is derived from an EMBL/GenBank/DDBJ whole genome shotgun (WGS) entry which is preliminary data.</text>
</comment>
<dbReference type="SUPFAM" id="SSF54909">
    <property type="entry name" value="Dimeric alpha+beta barrel"/>
    <property type="match status" value="1"/>
</dbReference>
<sequence length="110" mass="12549">MAIIHIIQFSFKPEVPKEQVDDVCRRILALKEECIHPTTKKPYIKSFVGGRESSAEGLQGGVTHIFVSEIESDEDRRYYIEKDPAHLDFIKFAGPLIQTARVVDFEPGKF</sequence>
<proteinExistence type="predicted"/>
<accession>A0ABR1MLS0</accession>
<evidence type="ECO:0000313" key="3">
    <source>
        <dbReference type="EMBL" id="KAK7553336.1"/>
    </source>
</evidence>
<dbReference type="SMART" id="SM00886">
    <property type="entry name" value="Dabb"/>
    <property type="match status" value="1"/>
</dbReference>
<name>A0ABR1MLS0_9PEZI</name>
<evidence type="ECO:0000313" key="4">
    <source>
        <dbReference type="Proteomes" id="UP001365128"/>
    </source>
</evidence>
<organism evidence="3 4">
    <name type="scientific">Phyllosticta citricarpa</name>
    <dbReference type="NCBI Taxonomy" id="55181"/>
    <lineage>
        <taxon>Eukaryota</taxon>
        <taxon>Fungi</taxon>
        <taxon>Dikarya</taxon>
        <taxon>Ascomycota</taxon>
        <taxon>Pezizomycotina</taxon>
        <taxon>Dothideomycetes</taxon>
        <taxon>Dothideomycetes incertae sedis</taxon>
        <taxon>Botryosphaeriales</taxon>
        <taxon>Phyllostictaceae</taxon>
        <taxon>Phyllosticta</taxon>
    </lineage>
</organism>
<dbReference type="PANTHER" id="PTHR33178:SF10">
    <property type="entry name" value="STRESS-RESPONSE A_B BARREL DOMAIN-CONTAINING PROTEIN"/>
    <property type="match status" value="1"/>
</dbReference>
<evidence type="ECO:0000256" key="1">
    <source>
        <dbReference type="ARBA" id="ARBA00011738"/>
    </source>
</evidence>
<dbReference type="PANTHER" id="PTHR33178">
    <property type="match status" value="1"/>
</dbReference>
<dbReference type="InterPro" id="IPR011008">
    <property type="entry name" value="Dimeric_a/b-barrel"/>
</dbReference>
<dbReference type="Proteomes" id="UP001365128">
    <property type="component" value="Unassembled WGS sequence"/>
</dbReference>